<dbReference type="Gene3D" id="3.10.620.30">
    <property type="match status" value="1"/>
</dbReference>
<dbReference type="PANTHER" id="PTHR46333">
    <property type="entry name" value="CYTOKINESIS PROTEIN 3"/>
    <property type="match status" value="1"/>
</dbReference>
<gene>
    <name evidence="4" type="ORF">JHK62_03540</name>
</gene>
<feature type="domain" description="Transglutaminase-like" evidence="3">
    <location>
        <begin position="133"/>
        <end position="199"/>
    </location>
</feature>
<keyword evidence="2" id="KW-0472">Membrane</keyword>
<keyword evidence="5" id="KW-1185">Reference proteome</keyword>
<accession>A0ABS0ZIC7</accession>
<feature type="transmembrane region" description="Helical" evidence="2">
    <location>
        <begin position="868"/>
        <end position="886"/>
    </location>
</feature>
<name>A0ABS0ZIC7_9STRE</name>
<keyword evidence="2" id="KW-1133">Transmembrane helix</keyword>
<keyword evidence="2" id="KW-0812">Transmembrane</keyword>
<feature type="compositionally biased region" description="Basic and acidic residues" evidence="1">
    <location>
        <begin position="745"/>
        <end position="760"/>
    </location>
</feature>
<dbReference type="Gene3D" id="3.80.10.10">
    <property type="entry name" value="Ribonuclease Inhibitor"/>
    <property type="match status" value="2"/>
</dbReference>
<dbReference type="PANTHER" id="PTHR46333:SF2">
    <property type="entry name" value="CYTOKINESIS PROTEIN 3"/>
    <property type="match status" value="1"/>
</dbReference>
<evidence type="ECO:0000313" key="4">
    <source>
        <dbReference type="EMBL" id="MBJ8325755.1"/>
    </source>
</evidence>
<comment type="caution">
    <text evidence="4">The sequence shown here is derived from an EMBL/GenBank/DDBJ whole genome shotgun (WGS) entry which is preliminary data.</text>
</comment>
<sequence length="893" mass="98641">MNLKKSLSKAMILSLTSSTILINLDTLKVFDNPFMITALADTRTDNQQINANALNFIKAYADPTGFSQWDETLPGLTMTKAQEEELNAFVGNEIIKNPNDSDINKAEQIFNWITNNVKYATGNQTPRANPYDVMTEKIAVCGGYSNLYKAMLNAAGIPSVVVYGTIPSGSTVNNLPLDPAHQWNAMYIDGEWYYSDSTWGNGYFKKSISDFSKDHKTTNIHRVTYNDKQLTIGFENSGLSVVSINGAEEQVTIPDTSANSPIIALSAQLSANNKTLKKIILGENVKHFESAALDFESLETIEVSSKNQWYSAKEGVLFSKDLSTIVYYPKNKKETSFTIPKETKSYDEKQTFQNPNLTSFIVEEGNPNFSSYQGVLLNKEQTKLLTVAEGATEATIPGSVLLDNIALSFKPNLKTVTLEEGITTIPDYVFNGSNHLITVNIPDSVTTINKDAFYGIPTKQLTLVGSEDSKAKEFAQQHKIAFRSKQEKQEHPNDDEVKRKVQKLIDDVGHVREIDFTPESFEPFQAKISELGALLAGDNLTLDKLNSVIDSIYKAYANLVPKESLDKQLLNDVLAAKEHYENLKNSIDPNSPMSREMLDKLIEAIITYNNALETAKETVKDVAIIEQLNTHSSIDLPKIEWFVPKEAPKAEGVPEFNGKLEEKVPEKAPIAEDAPEFNGKLEEKTPENTPSVELPLAESSVPQNAPSAEDAPEFNGKLEEKVPEKAPSVELPLAESSVPQNAPSAEDKPEFNGKLEEKTPENTPSVELPLAESSVPQNAPSAEDAPEFNGKLEEKVPEKAPSVEDKPEFNQPLLEKVPDNAPSVKDKPEFKGILDEKVVSTQKIEEENHLAKQDQTNETLPKTGDPNTFSLVAFLAIIVSIVLGTVNNKKENH</sequence>
<dbReference type="Proteomes" id="UP000653045">
    <property type="component" value="Unassembled WGS sequence"/>
</dbReference>
<dbReference type="SUPFAM" id="SSF54001">
    <property type="entry name" value="Cysteine proteinases"/>
    <property type="match status" value="1"/>
</dbReference>
<dbReference type="Pfam" id="PF01841">
    <property type="entry name" value="Transglut_core"/>
    <property type="match status" value="1"/>
</dbReference>
<dbReference type="InterPro" id="IPR032675">
    <property type="entry name" value="LRR_dom_sf"/>
</dbReference>
<feature type="compositionally biased region" description="Basic and acidic residues" evidence="1">
    <location>
        <begin position="790"/>
        <end position="808"/>
    </location>
</feature>
<feature type="compositionally biased region" description="Basic and acidic residues" evidence="1">
    <location>
        <begin position="658"/>
        <end position="670"/>
    </location>
</feature>
<dbReference type="InterPro" id="IPR052557">
    <property type="entry name" value="CAP/Cytokinesis_protein"/>
</dbReference>
<protein>
    <submittedName>
        <fullName evidence="4">Leucine-rich repeat protein</fullName>
    </submittedName>
</protein>
<dbReference type="InterPro" id="IPR026906">
    <property type="entry name" value="LRR_5"/>
</dbReference>
<proteinExistence type="predicted"/>
<reference evidence="4 5" key="1">
    <citation type="journal article" date="2021" name="Int. J. Syst. Evol. Microbiol.">
        <title>Streptococcus vicugnae sp. nov., isolated from faeces of alpacas (Vicugna pacos) and cattle (Bos taurus), Streptococcus zalophi sp. nov., and Streptococcus pacificus sp. nov., isolated from respiratory tract of California sea lions (Zalophus californianus).</title>
        <authorList>
            <person name="Volokhov D.V."/>
            <person name="Zagorodnyaya T.A."/>
            <person name="Shen Z."/>
            <person name="Blom J."/>
            <person name="Furtak V.A."/>
            <person name="Eisenberg T."/>
            <person name="Fan P."/>
            <person name="Jeong K.C."/>
            <person name="Gao Y."/>
            <person name="Zhang S."/>
            <person name="Amselle M."/>
        </authorList>
    </citation>
    <scope>NUCLEOTIDE SEQUENCE [LARGE SCALE GENOMIC DNA]</scope>
    <source>
        <strain evidence="4 5">CSL7591</strain>
    </source>
</reference>
<dbReference type="SMART" id="SM00460">
    <property type="entry name" value="TGc"/>
    <property type="match status" value="1"/>
</dbReference>
<feature type="region of interest" description="Disordered" evidence="1">
    <location>
        <begin position="651"/>
        <end position="828"/>
    </location>
</feature>
<dbReference type="EMBL" id="JAENBO010000002">
    <property type="protein sequence ID" value="MBJ8325755.1"/>
    <property type="molecule type" value="Genomic_DNA"/>
</dbReference>
<evidence type="ECO:0000259" key="3">
    <source>
        <dbReference type="SMART" id="SM00460"/>
    </source>
</evidence>
<dbReference type="InterPro" id="IPR002931">
    <property type="entry name" value="Transglutaminase-like"/>
</dbReference>
<evidence type="ECO:0000256" key="2">
    <source>
        <dbReference type="SAM" id="Phobius"/>
    </source>
</evidence>
<evidence type="ECO:0000256" key="1">
    <source>
        <dbReference type="SAM" id="MobiDB-lite"/>
    </source>
</evidence>
<dbReference type="InterPro" id="IPR038765">
    <property type="entry name" value="Papain-like_cys_pep_sf"/>
</dbReference>
<dbReference type="RefSeq" id="WP_199575318.1">
    <property type="nucleotide sequence ID" value="NZ_JAENBO010000002.1"/>
</dbReference>
<dbReference type="Pfam" id="PF13306">
    <property type="entry name" value="LRR_5"/>
    <property type="match status" value="1"/>
</dbReference>
<organism evidence="4 5">
    <name type="scientific">Streptococcus pacificus</name>
    <dbReference type="NCBI Taxonomy" id="2740577"/>
    <lineage>
        <taxon>Bacteria</taxon>
        <taxon>Bacillati</taxon>
        <taxon>Bacillota</taxon>
        <taxon>Bacilli</taxon>
        <taxon>Lactobacillales</taxon>
        <taxon>Streptococcaceae</taxon>
        <taxon>Streptococcus</taxon>
    </lineage>
</organism>
<evidence type="ECO:0000313" key="5">
    <source>
        <dbReference type="Proteomes" id="UP000653045"/>
    </source>
</evidence>